<dbReference type="EMBL" id="LSRX01000458">
    <property type="protein sequence ID" value="OLP96685.1"/>
    <property type="molecule type" value="Genomic_DNA"/>
</dbReference>
<dbReference type="InterPro" id="IPR024655">
    <property type="entry name" value="Asl1_glyco_hydro_catalytic"/>
</dbReference>
<dbReference type="PANTHER" id="PTHR34154">
    <property type="entry name" value="ALKALI-SENSITIVE LINKAGE PROTEIN 1"/>
    <property type="match status" value="1"/>
</dbReference>
<dbReference type="InterPro" id="IPR035967">
    <property type="entry name" value="SWAP/Surp_sf"/>
</dbReference>
<dbReference type="GO" id="GO:0071966">
    <property type="term" value="P:fungal-type cell wall polysaccharide metabolic process"/>
    <property type="evidence" value="ECO:0007669"/>
    <property type="project" value="TreeGrafter"/>
</dbReference>
<keyword evidence="2" id="KW-0175">Coiled coil</keyword>
<dbReference type="Proteomes" id="UP000186817">
    <property type="component" value="Unassembled WGS sequence"/>
</dbReference>
<evidence type="ECO:0000256" key="2">
    <source>
        <dbReference type="SAM" id="Coils"/>
    </source>
</evidence>
<evidence type="ECO:0000313" key="7">
    <source>
        <dbReference type="Proteomes" id="UP000186817"/>
    </source>
</evidence>
<dbReference type="AlphaFoldDB" id="A0A1Q9DNE8"/>
<dbReference type="GO" id="GO:0003723">
    <property type="term" value="F:RNA binding"/>
    <property type="evidence" value="ECO:0007669"/>
    <property type="project" value="UniProtKB-UniRule"/>
</dbReference>
<comment type="caution">
    <text evidence="6">The sequence shown here is derived from an EMBL/GenBank/DDBJ whole genome shotgun (WGS) entry which is preliminary data.</text>
</comment>
<dbReference type="Pfam" id="PF00076">
    <property type="entry name" value="RRM_1"/>
    <property type="match status" value="1"/>
</dbReference>
<feature type="region of interest" description="Disordered" evidence="3">
    <location>
        <begin position="361"/>
        <end position="428"/>
    </location>
</feature>
<dbReference type="OrthoDB" id="377209at2759"/>
<dbReference type="GO" id="GO:0006396">
    <property type="term" value="P:RNA processing"/>
    <property type="evidence" value="ECO:0007669"/>
    <property type="project" value="InterPro"/>
</dbReference>
<evidence type="ECO:0000259" key="5">
    <source>
        <dbReference type="PROSITE" id="PS50128"/>
    </source>
</evidence>
<feature type="domain" description="SURP motif" evidence="5">
    <location>
        <begin position="289"/>
        <end position="336"/>
    </location>
</feature>
<dbReference type="InterPro" id="IPR012677">
    <property type="entry name" value="Nucleotide-bd_a/b_plait_sf"/>
</dbReference>
<dbReference type="InterPro" id="IPR053183">
    <property type="entry name" value="ASL1"/>
</dbReference>
<dbReference type="Pfam" id="PF11790">
    <property type="entry name" value="Glyco_hydro_cc"/>
    <property type="match status" value="1"/>
</dbReference>
<dbReference type="SUPFAM" id="SSF109905">
    <property type="entry name" value="Surp module (SWAP domain)"/>
    <property type="match status" value="1"/>
</dbReference>
<feature type="region of interest" description="Disordered" evidence="3">
    <location>
        <begin position="108"/>
        <end position="130"/>
    </location>
</feature>
<keyword evidence="7" id="KW-1185">Reference proteome</keyword>
<organism evidence="6 7">
    <name type="scientific">Symbiodinium microadriaticum</name>
    <name type="common">Dinoflagellate</name>
    <name type="synonym">Zooxanthella microadriatica</name>
    <dbReference type="NCBI Taxonomy" id="2951"/>
    <lineage>
        <taxon>Eukaryota</taxon>
        <taxon>Sar</taxon>
        <taxon>Alveolata</taxon>
        <taxon>Dinophyceae</taxon>
        <taxon>Suessiales</taxon>
        <taxon>Symbiodiniaceae</taxon>
        <taxon>Symbiodinium</taxon>
    </lineage>
</organism>
<dbReference type="PROSITE" id="PS50102">
    <property type="entry name" value="RRM"/>
    <property type="match status" value="1"/>
</dbReference>
<evidence type="ECO:0000256" key="3">
    <source>
        <dbReference type="SAM" id="MobiDB-lite"/>
    </source>
</evidence>
<dbReference type="Gene3D" id="3.20.20.80">
    <property type="entry name" value="Glycosidases"/>
    <property type="match status" value="1"/>
</dbReference>
<dbReference type="SUPFAM" id="SSF51445">
    <property type="entry name" value="(Trans)glycosidases"/>
    <property type="match status" value="1"/>
</dbReference>
<dbReference type="Pfam" id="PF01805">
    <property type="entry name" value="Surp"/>
    <property type="match status" value="1"/>
</dbReference>
<gene>
    <name evidence="6" type="primary">U2SURP</name>
    <name evidence="6" type="ORF">AK812_SmicGene21051</name>
</gene>
<dbReference type="SMART" id="SM00648">
    <property type="entry name" value="SWAP"/>
    <property type="match status" value="1"/>
</dbReference>
<protein>
    <submittedName>
        <fullName evidence="6">U2 snRNP-associated SURP motif-containing protein</fullName>
    </submittedName>
</protein>
<feature type="domain" description="RRM" evidence="4">
    <location>
        <begin position="133"/>
        <end position="214"/>
    </location>
</feature>
<dbReference type="InterPro" id="IPR017853">
    <property type="entry name" value="GH"/>
</dbReference>
<accession>A0A1Q9DNE8</accession>
<evidence type="ECO:0000259" key="4">
    <source>
        <dbReference type="PROSITE" id="PS50102"/>
    </source>
</evidence>
<dbReference type="Gene3D" id="3.30.70.330">
    <property type="match status" value="1"/>
</dbReference>
<dbReference type="SMART" id="SM00360">
    <property type="entry name" value="RRM"/>
    <property type="match status" value="1"/>
</dbReference>
<sequence length="1013" mass="113355">MSLILILVTPGLWRPPPGATSRAVGLGSLAPGMGFSGGGGAKAGGKGKVSESMSLLEEMKLKQEKRELRKRLREEVDSLSSSSPQDTARLARLRQELTYVEGFLAQADGHVGSPSHQQQATGPLTAAEGQDTNNLYVGSLSPEWTEELLSREFGRFGEITSIKIMYPRNEQQRQRGMNSGFVQFKTRQQAEYARLKLNGKDYFGMCLRIDWGRAIQPVRNIGAIMGSTPSVITKPALLPHIETPQPLPMITSGDSSPQASSGAGERKSRWNLAKTLVVKVPEDQVLKKLIDKTAEFVADEGWDFEKLLLDKEKDNPRFSFMSTDKQNLEDPLHVYYRVGFCGGPFVRPSTHGQHVKNTFLEFDEEDEPRHRRSSSAPPRLLRMAPEDPPIQSQIAPEDPPVQSQIAPEDPPVQSQLNPDAPEFDFTGVSGETQLGSESCVYLLLPEYSVQEWCDYLYYLQANRVLLTPEYAAYICELTRLLGMPMMEYLDPQTMQVHPTGRPGSYLVKWFLDSRKLKSNDKQAISPGFMLYQPCTGQFLRFLIGAFPKDWSAANPEANSKKAEGKGFFQLKCDTQPKDQGCLPWRFGFSVSNEEMRIASSHFTESKCILELPDADDAIVHVFGATGRDQLVEVTAFIELSRVKQRLHWQLKPGWRTFSFSQGDNEIYWRAEPFQIYENGPLWQPPPCEKRVEAVPDVQRIELALPSSGPAFELLRQKLSGTGASVSTSGKDNVIGGAELSAELLLAAAQSHKRGIARANLLEHQLHALKHGVSWGYNWELDPHFWWGNAGMDFSPMVHNGGFPRSAGGQHFRALLGFNEPDIHSQAHMNPWHAAAIWPEVEQVARNYGVQKLVSPAMCGDIGKGTSWMQQFLDACKGCRIDAIAIHSYWCSLDGVQNLIEQYRRFGKKIWLTEFACAAPGVDVSMQGQIKFMKDVVPWLEQEDMVEKYAWFSYFTNEWAHGITNPNPDAGLVDWNGALSELGRVYVSLGHNRRLEGNASFQEVQPNMTQPIFP</sequence>
<dbReference type="PROSITE" id="PS50128">
    <property type="entry name" value="SURP"/>
    <property type="match status" value="1"/>
</dbReference>
<dbReference type="InterPro" id="IPR000504">
    <property type="entry name" value="RRM_dom"/>
</dbReference>
<dbReference type="InterPro" id="IPR035979">
    <property type="entry name" value="RBD_domain_sf"/>
</dbReference>
<dbReference type="InterPro" id="IPR000061">
    <property type="entry name" value="Surp"/>
</dbReference>
<feature type="coiled-coil region" evidence="2">
    <location>
        <begin position="55"/>
        <end position="82"/>
    </location>
</feature>
<evidence type="ECO:0000313" key="6">
    <source>
        <dbReference type="EMBL" id="OLP96685.1"/>
    </source>
</evidence>
<dbReference type="Gene3D" id="1.10.10.790">
    <property type="entry name" value="Surp module"/>
    <property type="match status" value="1"/>
</dbReference>
<dbReference type="SUPFAM" id="SSF54928">
    <property type="entry name" value="RNA-binding domain, RBD"/>
    <property type="match status" value="1"/>
</dbReference>
<name>A0A1Q9DNE8_SYMMI</name>
<reference evidence="6 7" key="1">
    <citation type="submission" date="2016-02" db="EMBL/GenBank/DDBJ databases">
        <title>Genome analysis of coral dinoflagellate symbionts highlights evolutionary adaptations to a symbiotic lifestyle.</title>
        <authorList>
            <person name="Aranda M."/>
            <person name="Li Y."/>
            <person name="Liew Y.J."/>
            <person name="Baumgarten S."/>
            <person name="Simakov O."/>
            <person name="Wilson M."/>
            <person name="Piel J."/>
            <person name="Ashoor H."/>
            <person name="Bougouffa S."/>
            <person name="Bajic V.B."/>
            <person name="Ryu T."/>
            <person name="Ravasi T."/>
            <person name="Bayer T."/>
            <person name="Micklem G."/>
            <person name="Kim H."/>
            <person name="Bhak J."/>
            <person name="Lajeunesse T.C."/>
            <person name="Voolstra C.R."/>
        </authorList>
    </citation>
    <scope>NUCLEOTIDE SEQUENCE [LARGE SCALE GENOMIC DNA]</scope>
    <source>
        <strain evidence="6 7">CCMP2467</strain>
    </source>
</reference>
<proteinExistence type="predicted"/>
<keyword evidence="1" id="KW-0694">RNA-binding</keyword>
<dbReference type="PANTHER" id="PTHR34154:SF3">
    <property type="entry name" value="ALKALI-SENSITIVE LINKAGE PROTEIN 1"/>
    <property type="match status" value="1"/>
</dbReference>
<evidence type="ECO:0000256" key="1">
    <source>
        <dbReference type="PROSITE-ProRule" id="PRU00176"/>
    </source>
</evidence>